<comment type="caution">
    <text evidence="1">The sequence shown here is derived from an EMBL/GenBank/DDBJ whole genome shotgun (WGS) entry which is preliminary data.</text>
</comment>
<organism evidence="1 2">
    <name type="scientific">Sphingobium indicum BiD32</name>
    <dbReference type="NCBI Taxonomy" id="1301087"/>
    <lineage>
        <taxon>Bacteria</taxon>
        <taxon>Pseudomonadati</taxon>
        <taxon>Pseudomonadota</taxon>
        <taxon>Alphaproteobacteria</taxon>
        <taxon>Sphingomonadales</taxon>
        <taxon>Sphingomonadaceae</taxon>
        <taxon>Sphingobium</taxon>
    </lineage>
</organism>
<protein>
    <submittedName>
        <fullName evidence="1">Uncharacterized protein</fullName>
    </submittedName>
</protein>
<proteinExistence type="predicted"/>
<dbReference type="AlphaFoldDB" id="N1MQ45"/>
<sequence>MCLWESGTGKEPQRPCRHRICRFPCGIGRAFNDPRNIAQGVDLYQRWEHTVNRRNKCG</sequence>
<dbReference type="Proteomes" id="UP000013201">
    <property type="component" value="Unassembled WGS sequence"/>
</dbReference>
<keyword evidence="2" id="KW-1185">Reference proteome</keyword>
<name>N1MQ45_9SPHN</name>
<evidence type="ECO:0000313" key="2">
    <source>
        <dbReference type="Proteomes" id="UP000013201"/>
    </source>
</evidence>
<gene>
    <name evidence="1" type="ORF">EBBID32_19040</name>
</gene>
<evidence type="ECO:0000313" key="1">
    <source>
        <dbReference type="EMBL" id="CCW17563.1"/>
    </source>
</evidence>
<accession>N1MQ45</accession>
<reference evidence="2" key="2">
    <citation type="submission" date="2013-04" db="EMBL/GenBank/DDBJ databases">
        <title>Bisphenol A degrading Sphingobium sp. strain BiD32.</title>
        <authorList>
            <person name="Nielsen J.L."/>
            <person name="Zhou N.A."/>
            <person name="Kjeldal H."/>
        </authorList>
    </citation>
    <scope>NUCLEOTIDE SEQUENCE [LARGE SCALE GENOMIC DNA]</scope>
    <source>
        <strain evidence="2">BiD32</strain>
    </source>
</reference>
<dbReference type="EMBL" id="CAVK010000085">
    <property type="protein sequence ID" value="CCW17563.1"/>
    <property type="molecule type" value="Genomic_DNA"/>
</dbReference>
<reference evidence="1 2" key="1">
    <citation type="submission" date="2013-03" db="EMBL/GenBank/DDBJ databases">
        <authorList>
            <person name="Le V."/>
        </authorList>
    </citation>
    <scope>NUCLEOTIDE SEQUENCE [LARGE SCALE GENOMIC DNA]</scope>
    <source>
        <strain evidence="1 2">BiD32</strain>
    </source>
</reference>